<proteinExistence type="predicted"/>
<evidence type="ECO:0000256" key="1">
    <source>
        <dbReference type="SAM" id="Coils"/>
    </source>
</evidence>
<accession>A0A813MD95</accession>
<dbReference type="PANTHER" id="PTHR32387:SF0">
    <property type="entry name" value="PROTEIN NO VEIN"/>
    <property type="match status" value="1"/>
</dbReference>
<reference evidence="4" key="1">
    <citation type="submission" date="2021-02" db="EMBL/GenBank/DDBJ databases">
        <authorList>
            <person name="Nowell W R."/>
        </authorList>
    </citation>
    <scope>NUCLEOTIDE SEQUENCE</scope>
    <source>
        <strain evidence="4">Ploen Becks lab</strain>
    </source>
</reference>
<dbReference type="Pfam" id="PF13020">
    <property type="entry name" value="NOV_C"/>
    <property type="match status" value="1"/>
</dbReference>
<feature type="region of interest" description="Disordered" evidence="2">
    <location>
        <begin position="2312"/>
        <end position="2357"/>
    </location>
</feature>
<evidence type="ECO:0000256" key="2">
    <source>
        <dbReference type="SAM" id="MobiDB-lite"/>
    </source>
</evidence>
<protein>
    <recommendedName>
        <fullName evidence="3">Protein NO VEIN C-terminal domain-containing protein</fullName>
    </recommendedName>
</protein>
<organism evidence="4 5">
    <name type="scientific">Brachionus calyciflorus</name>
    <dbReference type="NCBI Taxonomy" id="104777"/>
    <lineage>
        <taxon>Eukaryota</taxon>
        <taxon>Metazoa</taxon>
        <taxon>Spiralia</taxon>
        <taxon>Gnathifera</taxon>
        <taxon>Rotifera</taxon>
        <taxon>Eurotatoria</taxon>
        <taxon>Monogononta</taxon>
        <taxon>Pseudotrocha</taxon>
        <taxon>Ploima</taxon>
        <taxon>Brachionidae</taxon>
        <taxon>Brachionus</taxon>
    </lineage>
</organism>
<feature type="domain" description="Protein NO VEIN C-terminal" evidence="3">
    <location>
        <begin position="2149"/>
        <end position="2205"/>
    </location>
</feature>
<dbReference type="InterPro" id="IPR036890">
    <property type="entry name" value="HATPase_C_sf"/>
</dbReference>
<feature type="coiled-coil region" evidence="1">
    <location>
        <begin position="775"/>
        <end position="823"/>
    </location>
</feature>
<keyword evidence="1" id="KW-0175">Coiled coil</keyword>
<feature type="region of interest" description="Disordered" evidence="2">
    <location>
        <begin position="2271"/>
        <end position="2297"/>
    </location>
</feature>
<dbReference type="Gene3D" id="3.30.565.10">
    <property type="entry name" value="Histidine kinase-like ATPase, C-terminal domain"/>
    <property type="match status" value="1"/>
</dbReference>
<comment type="caution">
    <text evidence="4">The sequence shown here is derived from an EMBL/GenBank/DDBJ whole genome shotgun (WGS) entry which is preliminary data.</text>
</comment>
<keyword evidence="5" id="KW-1185">Reference proteome</keyword>
<evidence type="ECO:0000259" key="3">
    <source>
        <dbReference type="Pfam" id="PF13020"/>
    </source>
</evidence>
<gene>
    <name evidence="4" type="ORF">OXX778_LOCUS1115</name>
</gene>
<name>A0A813MD95_9BILA</name>
<dbReference type="Proteomes" id="UP000663879">
    <property type="component" value="Unassembled WGS sequence"/>
</dbReference>
<evidence type="ECO:0000313" key="4">
    <source>
        <dbReference type="EMBL" id="CAF0711559.1"/>
    </source>
</evidence>
<dbReference type="InterPro" id="IPR052957">
    <property type="entry name" value="Auxin_embryo_med"/>
</dbReference>
<dbReference type="NCBIfam" id="NF047352">
    <property type="entry name" value="P_loop_sacsin"/>
    <property type="match status" value="1"/>
</dbReference>
<dbReference type="PANTHER" id="PTHR32387">
    <property type="entry name" value="WU:FJ29H11"/>
    <property type="match status" value="1"/>
</dbReference>
<evidence type="ECO:0000313" key="5">
    <source>
        <dbReference type="Proteomes" id="UP000663879"/>
    </source>
</evidence>
<dbReference type="OrthoDB" id="10018456at2759"/>
<dbReference type="EMBL" id="CAJNOC010000066">
    <property type="protein sequence ID" value="CAF0711559.1"/>
    <property type="molecule type" value="Genomic_DNA"/>
</dbReference>
<feature type="compositionally biased region" description="Polar residues" evidence="2">
    <location>
        <begin position="2345"/>
        <end position="2357"/>
    </location>
</feature>
<dbReference type="SUPFAM" id="SSF55874">
    <property type="entry name" value="ATPase domain of HSP90 chaperone/DNA topoisomerase II/histidine kinase"/>
    <property type="match status" value="1"/>
</dbReference>
<sequence length="2357" mass="278369">MENSNVECLKNLPENVKILTFIGSRSSPELRYLLNYFTKKELNNSTNPINFYFKWSSFIQENALRRIQRLFEIPDNDESEPEIEEFQLYLKQQKPIRFIIAMNLNDYENLTIDEMTSLQAFLKISSKIFYFCFDDKNYFNFCITERISRDDFYNFKWPSYVSFSKILLNYLSEQRLDSKLILLNNLDTLKFIIKKIENSPNSIPSDLSTYVTKQMLYNIIQTVPFKKTSQFIKDLIKCTKARFRLKLTKEIEVDFQKFFNLNSENEMLILGYLNELYESRELYSFEEKSVFKNYFVNGSGGGSSSFLTILNKYIIQVLSREKNLEKWLNVLLYSVGIISILSRHLIFKHGVFNNELYVPLIYNLLECESKILNYEATGLLSQILTTDYKRYGNFFVDYDKKHSKSITLLIYNIIFEFYQKYTDANVEETTSSFENKMLYDTIHIESLEYCLKFGNCHQLTNEHIENLFNLCVYNRFLPYKRIKTDLYGILHMLLKYGPNDVWLKRNNLRLILKDIYKTMDYLLESNFTKNKYWSRTSAFFKEILAFVQKNPQYEYSEADLSTFEAQEIITLIDRLNPEMVNTLNSEHLEIINEKNQDFLIKYTLQACAESEYNLHGLYVHFLYRSQHYYSKDSLIFGLKSSLTSYSYNMKKGVKILKLMGELIIKDVLGENLIESVINEWYDKGLFKLAIGLKALINDKLNSKLFDKFLDTSEKLGINLKPLNHENLDDYLNDLFEIKAINLVKRYHENFISFKHLDLDFRTEYERTFEMNKMDILELKSQNENLKKNKLFLENELEFAKNELKRLEIDRQNKIKEINDLRNQNLTKTKIVSKIEIKAQEPNYQAPQVILDNSKIDLDLIEDELSLNKIDENLTSDLCRQILDTLKFKRKTFKEFRSLIRGSLKHLSVNLYTSPYQFLSEIIQNFEDTEYDHGSQPWYMKIIIDKDYLIFCNNEIGFKAKDIKSICSCSESSKQKGKHIGHKGLGFKSVFLCSDNPVIVSKKWQFEFRKENDEISFITPHFLDQIPSQLEKFISNDTTSNTFIYLPLKEDLKYIDNYSKSEKYFNDIHQNVDPNILLFTNKIKKLYIVNKIKNSETIIECLNSSGLNSYLDYEFEEKIIKIENLESKVKLFKKKILIPENLVESEELTSNQTELTIGFPEGSVKKCKIFAFLPICDLNFNFLMNTSWILVTNRETINLNSSLNSFYRDQMAEFFIQIIKTQVDLRHNILEYIPKNFILLNDFWKQFVTDLKYGLKSIISENLNFDKELKTYVFNEDLRLLLTDNFTSNFRIKLINSNESGIDYEYYGFNRINLSIILDHMTLNDCQKLEDDWWINFYRHLDLNFSSDIKAKCLKSKIFLTCNKRTNILESNKFYLLIDDSKQIKSWRTELILIDYKSQAERNFLSNHLKIPKITNDYLKNYIKNLHLDYTNLGSLSLIWEDLNFIKNNYPNELLVLYVPTLCGNLRPIHECYISQIIGYDLKNLTTCKYLIDFKFTTLDWEIFFIRQKCKFPKLDQEENKIDQIFTGFSIYESQDLKYINEILGLIEGYKIKDFLFGLPVKSKYLNDDSYVTFLSKTCLSTVYDGYLPSIDIPSNMYEIAEKLGVSVKLNYAKCIKVLRNLVFKEVNNPSVYIDWFLNMKSNYDNQSIPDVELITLEDGKSYKLSNLYCCESTPGLKLICKYLNKGLINFESNSVFKPIETILILFGAKIKPSFEDCIKCLNFMIRDYDIFNNKSRINCLSSYGYEDVYQMFYTLEIALRSELGHGMTNDLTNDYDDIDQNDLDKRENIINLVRSRMEDLEKKYGVIDIPIVTYDNHMFYRKECESNTLAVCFQSDFLLVLTQKFPNFLFLNQLIFKKCPYVLGLINAEYLTKYINIYLQHINSNIEEANPYITKIFREASGIQDLQVAKANYIGLRIKPKTEEDDSIEADVAFNTIKYAIFKKQWVYLSCNDYSSSNLAISLTHALKSLLKSLNPNKSDDVLNSEAKEFISKISKSNLESSNWRAWEYSCTQVSIFDLNQIIFAEDELDSNQFCEVFFSSNKTSSDDFNKMLKSSFISDHECYMQSFSTSLNDVKINDKIEDYVQQEENLVPFETNEVNYEKQKKCSIKAEHYFCCYLKSIYGDQFNEYKDWVSSARNIVYPSNLYKTNDSLGYDFKIVDHKNIFSLSHGSNKTESNTCFIEVKGTERNWDGKFHISQNEINKKVEINQINERRDKDQRYVVVIIEWVSNPQMTRIAMIINWSENDSIVRVTPESYLATYTPEFRNKHEIGASKNYRGQERRHNRQEMEIRNENDSQARGFRQNANFHQQASNYPDESRQNHNRNYYGQRGSGRGFGRNRNNNDQMSWINEYQYRN</sequence>
<dbReference type="InterPro" id="IPR024975">
    <property type="entry name" value="NOV_C"/>
</dbReference>